<gene>
    <name evidence="2" type="ORF">BCR35DRAFT_204291</name>
</gene>
<evidence type="ECO:0000313" key="3">
    <source>
        <dbReference type="Proteomes" id="UP000193467"/>
    </source>
</evidence>
<accession>A0A1Y2FXH8</accession>
<reference evidence="2 3" key="1">
    <citation type="submission" date="2016-07" db="EMBL/GenBank/DDBJ databases">
        <title>Pervasive Adenine N6-methylation of Active Genes in Fungi.</title>
        <authorList>
            <consortium name="DOE Joint Genome Institute"/>
            <person name="Mondo S.J."/>
            <person name="Dannebaum R.O."/>
            <person name="Kuo R.C."/>
            <person name="Labutti K."/>
            <person name="Haridas S."/>
            <person name="Kuo A."/>
            <person name="Salamov A."/>
            <person name="Ahrendt S.R."/>
            <person name="Lipzen A."/>
            <person name="Sullivan W."/>
            <person name="Andreopoulos W.B."/>
            <person name="Clum A."/>
            <person name="Lindquist E."/>
            <person name="Daum C."/>
            <person name="Ramamoorthy G.K."/>
            <person name="Gryganskyi A."/>
            <person name="Culley D."/>
            <person name="Magnuson J.K."/>
            <person name="James T.Y."/>
            <person name="O'Malley M.A."/>
            <person name="Stajich J.E."/>
            <person name="Spatafora J.W."/>
            <person name="Visel A."/>
            <person name="Grigoriev I.V."/>
        </authorList>
    </citation>
    <scope>NUCLEOTIDE SEQUENCE [LARGE SCALE GENOMIC DNA]</scope>
    <source>
        <strain evidence="2 3">62-1032</strain>
    </source>
</reference>
<sequence length="162" mass="17916">MMERAWPQSLHSAHRLVSPGSPARAPHSLAAQLRQQDRAAKDLNSSFLLYSLDSTPLPPMASFVAPAPTLYVSLHHPSLPEPHLISVSLPRTTAYRTTFETIRKLVCLHTKRTGELGKGVKLDEEAIRECVVEGMKVGWRSSPEQVSWIVVVDDGGDEVDVR</sequence>
<comment type="caution">
    <text evidence="2">The sequence shown here is derived from an EMBL/GenBank/DDBJ whole genome shotgun (WGS) entry which is preliminary data.</text>
</comment>
<dbReference type="InParanoid" id="A0A1Y2FXH8"/>
<organism evidence="2 3">
    <name type="scientific">Leucosporidium creatinivorum</name>
    <dbReference type="NCBI Taxonomy" id="106004"/>
    <lineage>
        <taxon>Eukaryota</taxon>
        <taxon>Fungi</taxon>
        <taxon>Dikarya</taxon>
        <taxon>Basidiomycota</taxon>
        <taxon>Pucciniomycotina</taxon>
        <taxon>Microbotryomycetes</taxon>
        <taxon>Leucosporidiales</taxon>
        <taxon>Leucosporidium</taxon>
    </lineage>
</organism>
<evidence type="ECO:0000313" key="2">
    <source>
        <dbReference type="EMBL" id="ORY88726.1"/>
    </source>
</evidence>
<feature type="region of interest" description="Disordered" evidence="1">
    <location>
        <begin position="1"/>
        <end position="25"/>
    </location>
</feature>
<dbReference type="EMBL" id="MCGR01000008">
    <property type="protein sequence ID" value="ORY88726.1"/>
    <property type="molecule type" value="Genomic_DNA"/>
</dbReference>
<dbReference type="Proteomes" id="UP000193467">
    <property type="component" value="Unassembled WGS sequence"/>
</dbReference>
<keyword evidence="3" id="KW-1185">Reference proteome</keyword>
<dbReference type="AlphaFoldDB" id="A0A1Y2FXH8"/>
<proteinExistence type="predicted"/>
<evidence type="ECO:0000256" key="1">
    <source>
        <dbReference type="SAM" id="MobiDB-lite"/>
    </source>
</evidence>
<protein>
    <submittedName>
        <fullName evidence="2">Uncharacterized protein</fullName>
    </submittedName>
</protein>
<name>A0A1Y2FXH8_9BASI</name>